<dbReference type="HOGENOM" id="CLU_2150326_0_0_1"/>
<feature type="compositionally biased region" description="Polar residues" evidence="1">
    <location>
        <begin position="1"/>
        <end position="12"/>
    </location>
</feature>
<feature type="compositionally biased region" description="Polar residues" evidence="1">
    <location>
        <begin position="69"/>
        <end position="80"/>
    </location>
</feature>
<proteinExistence type="predicted"/>
<evidence type="ECO:0000313" key="2">
    <source>
        <dbReference type="EnsemblPlants" id="PGSC0003DMT400097719"/>
    </source>
</evidence>
<name>M1E197_SOLTU</name>
<feature type="region of interest" description="Disordered" evidence="1">
    <location>
        <begin position="1"/>
        <end position="86"/>
    </location>
</feature>
<dbReference type="AlphaFoldDB" id="M1E197"/>
<reference evidence="2" key="2">
    <citation type="submission" date="2015-06" db="UniProtKB">
        <authorList>
            <consortium name="EnsemblPlants"/>
        </authorList>
    </citation>
    <scope>IDENTIFICATION</scope>
    <source>
        <strain evidence="2">DM1-3 516 R44</strain>
    </source>
</reference>
<accession>M1E197</accession>
<dbReference type="PaxDb" id="4113-PGSC0003DMT400097719"/>
<dbReference type="EnsemblPlants" id="PGSC0003DMT400097719">
    <property type="protein sequence ID" value="PGSC0003DMT400097719"/>
    <property type="gene ID" value="PGSC0003DMG400047290"/>
</dbReference>
<dbReference type="Proteomes" id="UP000011115">
    <property type="component" value="Unassembled WGS sequence"/>
</dbReference>
<evidence type="ECO:0000256" key="1">
    <source>
        <dbReference type="SAM" id="MobiDB-lite"/>
    </source>
</evidence>
<sequence>MGTSLTFPTSTRRPGRVPLLDTDEVLPMDVPPPLHPILVRQGSTSRSKRRRTDRANNSQVATESEDEGSNATRLTGSQPPLSGERIEEDLAAVWRRLGCPDSGTTRIPPAPP</sequence>
<keyword evidence="3" id="KW-1185">Reference proteome</keyword>
<dbReference type="Gramene" id="PGSC0003DMT400097719">
    <property type="protein sequence ID" value="PGSC0003DMT400097719"/>
    <property type="gene ID" value="PGSC0003DMG400047290"/>
</dbReference>
<organism evidence="2 3">
    <name type="scientific">Solanum tuberosum</name>
    <name type="common">Potato</name>
    <dbReference type="NCBI Taxonomy" id="4113"/>
    <lineage>
        <taxon>Eukaryota</taxon>
        <taxon>Viridiplantae</taxon>
        <taxon>Streptophyta</taxon>
        <taxon>Embryophyta</taxon>
        <taxon>Tracheophyta</taxon>
        <taxon>Spermatophyta</taxon>
        <taxon>Magnoliopsida</taxon>
        <taxon>eudicotyledons</taxon>
        <taxon>Gunneridae</taxon>
        <taxon>Pentapetalae</taxon>
        <taxon>asterids</taxon>
        <taxon>lamiids</taxon>
        <taxon>Solanales</taxon>
        <taxon>Solanaceae</taxon>
        <taxon>Solanoideae</taxon>
        <taxon>Solaneae</taxon>
        <taxon>Solanum</taxon>
    </lineage>
</organism>
<protein>
    <submittedName>
        <fullName evidence="2">Uncharacterized protein</fullName>
    </submittedName>
</protein>
<evidence type="ECO:0000313" key="3">
    <source>
        <dbReference type="Proteomes" id="UP000011115"/>
    </source>
</evidence>
<reference evidence="3" key="1">
    <citation type="journal article" date="2011" name="Nature">
        <title>Genome sequence and analysis of the tuber crop potato.</title>
        <authorList>
            <consortium name="The Potato Genome Sequencing Consortium"/>
        </authorList>
    </citation>
    <scope>NUCLEOTIDE SEQUENCE [LARGE SCALE GENOMIC DNA]</scope>
    <source>
        <strain evidence="3">cv. DM1-3 516 R44</strain>
    </source>
</reference>
<dbReference type="InParanoid" id="M1E197"/>